<dbReference type="PANTHER" id="PTHR43547:SF2">
    <property type="entry name" value="HYBRID SIGNAL TRANSDUCTION HISTIDINE KINASE C"/>
    <property type="match status" value="1"/>
</dbReference>
<name>A0A7K0EFE2_9BACT</name>
<dbReference type="CDD" id="cd00082">
    <property type="entry name" value="HisKA"/>
    <property type="match status" value="1"/>
</dbReference>
<dbReference type="PROSITE" id="PS50109">
    <property type="entry name" value="HIS_KIN"/>
    <property type="match status" value="1"/>
</dbReference>
<proteinExistence type="predicted"/>
<accession>A0A7K0EFE2</accession>
<dbReference type="SUPFAM" id="SSF55874">
    <property type="entry name" value="ATPase domain of HSP90 chaperone/DNA topoisomerase II/histidine kinase"/>
    <property type="match status" value="1"/>
</dbReference>
<dbReference type="InterPro" id="IPR005467">
    <property type="entry name" value="His_kinase_dom"/>
</dbReference>
<dbReference type="CDD" id="cd00130">
    <property type="entry name" value="PAS"/>
    <property type="match status" value="1"/>
</dbReference>
<dbReference type="RefSeq" id="WP_154172853.1">
    <property type="nucleotide sequence ID" value="NZ_WJXZ01000001.1"/>
</dbReference>
<dbReference type="Proteomes" id="UP000441754">
    <property type="component" value="Unassembled WGS sequence"/>
</dbReference>
<dbReference type="Gene3D" id="3.30.450.20">
    <property type="entry name" value="PAS domain"/>
    <property type="match status" value="1"/>
</dbReference>
<feature type="domain" description="PAC" evidence="6">
    <location>
        <begin position="92"/>
        <end position="144"/>
    </location>
</feature>
<dbReference type="SMART" id="SM00086">
    <property type="entry name" value="PAC"/>
    <property type="match status" value="1"/>
</dbReference>
<dbReference type="EMBL" id="WJXZ01000001">
    <property type="protein sequence ID" value="MRS60176.1"/>
    <property type="molecule type" value="Genomic_DNA"/>
</dbReference>
<dbReference type="PRINTS" id="PR00344">
    <property type="entry name" value="BCTRLSENSOR"/>
</dbReference>
<dbReference type="CDD" id="cd00075">
    <property type="entry name" value="HATPase"/>
    <property type="match status" value="1"/>
</dbReference>
<dbReference type="SMART" id="SM00388">
    <property type="entry name" value="HisKA"/>
    <property type="match status" value="1"/>
</dbReference>
<dbReference type="GO" id="GO:0000155">
    <property type="term" value="F:phosphorelay sensor kinase activity"/>
    <property type="evidence" value="ECO:0007669"/>
    <property type="project" value="InterPro"/>
</dbReference>
<dbReference type="OrthoDB" id="9811889at2"/>
<evidence type="ECO:0000313" key="8">
    <source>
        <dbReference type="Proteomes" id="UP000441754"/>
    </source>
</evidence>
<dbReference type="InterPro" id="IPR036097">
    <property type="entry name" value="HisK_dim/P_sf"/>
</dbReference>
<gene>
    <name evidence="7" type="ORF">GJJ30_02640</name>
</gene>
<keyword evidence="3" id="KW-0597">Phosphoprotein</keyword>
<dbReference type="PROSITE" id="PS50113">
    <property type="entry name" value="PAC"/>
    <property type="match status" value="1"/>
</dbReference>
<dbReference type="InterPro" id="IPR036890">
    <property type="entry name" value="HATPase_C_sf"/>
</dbReference>
<dbReference type="InterPro" id="IPR000700">
    <property type="entry name" value="PAS-assoc_C"/>
</dbReference>
<dbReference type="InterPro" id="IPR003594">
    <property type="entry name" value="HATPase_dom"/>
</dbReference>
<evidence type="ECO:0000256" key="1">
    <source>
        <dbReference type="ARBA" id="ARBA00000085"/>
    </source>
</evidence>
<dbReference type="PROSITE" id="PS50112">
    <property type="entry name" value="PAS"/>
    <property type="match status" value="1"/>
</dbReference>
<dbReference type="SUPFAM" id="SSF47384">
    <property type="entry name" value="Homodimeric domain of signal transducing histidine kinase"/>
    <property type="match status" value="1"/>
</dbReference>
<dbReference type="EC" id="2.7.13.3" evidence="2"/>
<evidence type="ECO:0000259" key="4">
    <source>
        <dbReference type="PROSITE" id="PS50109"/>
    </source>
</evidence>
<dbReference type="SMART" id="SM00387">
    <property type="entry name" value="HATPase_c"/>
    <property type="match status" value="1"/>
</dbReference>
<dbReference type="InterPro" id="IPR000014">
    <property type="entry name" value="PAS"/>
</dbReference>
<feature type="domain" description="Histidine kinase" evidence="4">
    <location>
        <begin position="169"/>
        <end position="387"/>
    </location>
</feature>
<dbReference type="InterPro" id="IPR035965">
    <property type="entry name" value="PAS-like_dom_sf"/>
</dbReference>
<protein>
    <recommendedName>
        <fullName evidence="2">histidine kinase</fullName>
        <ecNumber evidence="2">2.7.13.3</ecNumber>
    </recommendedName>
</protein>
<organism evidence="7 8">
    <name type="scientific">Larkinella terrae</name>
    <dbReference type="NCBI Taxonomy" id="2025311"/>
    <lineage>
        <taxon>Bacteria</taxon>
        <taxon>Pseudomonadati</taxon>
        <taxon>Bacteroidota</taxon>
        <taxon>Cytophagia</taxon>
        <taxon>Cytophagales</taxon>
        <taxon>Spirosomataceae</taxon>
        <taxon>Larkinella</taxon>
    </lineage>
</organism>
<dbReference type="Pfam" id="PF02518">
    <property type="entry name" value="HATPase_c"/>
    <property type="match status" value="1"/>
</dbReference>
<dbReference type="InterPro" id="IPR003661">
    <property type="entry name" value="HisK_dim/P_dom"/>
</dbReference>
<evidence type="ECO:0000256" key="2">
    <source>
        <dbReference type="ARBA" id="ARBA00012438"/>
    </source>
</evidence>
<dbReference type="InterPro" id="IPR001610">
    <property type="entry name" value="PAC"/>
</dbReference>
<dbReference type="InterPro" id="IPR004358">
    <property type="entry name" value="Sig_transdc_His_kin-like_C"/>
</dbReference>
<keyword evidence="8" id="KW-1185">Reference proteome</keyword>
<sequence>MKPSSPPPVTADLFQQLEPVVLEDLYHYAPVGYHSLDADGRFLLINETELRWLGYTREEVIGRRFFSELLPADQRAFFTEQFELFKKTGVVKDLRFTLERQDGSHFPILLNDTAIYDEDGRFLMTRTVVLDLTVQQALEDQIFQKNEELNSLNEQLFALNQTKNRFIGVVAHDLQNPITNLRMLAAKFRKTAETLTPRQAQWVEEIDETARHMGELIQQTLDVNRIERNANAPQFADLNVLPLLAELLNRFTYLAERKAIRLRFLSEQAEGRAFTDPAYLTEIVENLISNAIKFSPGGKTVRLTVHSDETALQIGVADEGPGVPVDEQARLFGRFAVLSPRPTAGESSSGLGLSIAKEYADQLGASLHYENRPNAGATFILRLPTRPR</sequence>
<dbReference type="Gene3D" id="3.30.565.10">
    <property type="entry name" value="Histidine kinase-like ATPase, C-terminal domain"/>
    <property type="match status" value="1"/>
</dbReference>
<feature type="domain" description="PAS" evidence="5">
    <location>
        <begin position="36"/>
        <end position="89"/>
    </location>
</feature>
<evidence type="ECO:0000259" key="6">
    <source>
        <dbReference type="PROSITE" id="PS50113"/>
    </source>
</evidence>
<dbReference type="Pfam" id="PF00512">
    <property type="entry name" value="HisKA"/>
    <property type="match status" value="1"/>
</dbReference>
<dbReference type="SUPFAM" id="SSF55785">
    <property type="entry name" value="PYP-like sensor domain (PAS domain)"/>
    <property type="match status" value="1"/>
</dbReference>
<dbReference type="Pfam" id="PF13426">
    <property type="entry name" value="PAS_9"/>
    <property type="match status" value="1"/>
</dbReference>
<dbReference type="PANTHER" id="PTHR43547">
    <property type="entry name" value="TWO-COMPONENT HISTIDINE KINASE"/>
    <property type="match status" value="1"/>
</dbReference>
<evidence type="ECO:0000259" key="5">
    <source>
        <dbReference type="PROSITE" id="PS50112"/>
    </source>
</evidence>
<evidence type="ECO:0000313" key="7">
    <source>
        <dbReference type="EMBL" id="MRS60176.1"/>
    </source>
</evidence>
<dbReference type="AlphaFoldDB" id="A0A7K0EFE2"/>
<reference evidence="7 8" key="1">
    <citation type="journal article" date="2018" name="Antonie Van Leeuwenhoek">
        <title>Larkinella terrae sp. nov., isolated from soil on Jeju Island, South Korea.</title>
        <authorList>
            <person name="Ten L.N."/>
            <person name="Jeon J."/>
            <person name="Park S.J."/>
            <person name="Park S."/>
            <person name="Lee S.Y."/>
            <person name="Kim M.K."/>
            <person name="Jung H.Y."/>
        </authorList>
    </citation>
    <scope>NUCLEOTIDE SEQUENCE [LARGE SCALE GENOMIC DNA]</scope>
    <source>
        <strain evidence="7 8">KCTC 52001</strain>
    </source>
</reference>
<comment type="caution">
    <text evidence="7">The sequence shown here is derived from an EMBL/GenBank/DDBJ whole genome shotgun (WGS) entry which is preliminary data.</text>
</comment>
<dbReference type="SMART" id="SM00091">
    <property type="entry name" value="PAS"/>
    <property type="match status" value="1"/>
</dbReference>
<dbReference type="Gene3D" id="1.10.287.130">
    <property type="match status" value="1"/>
</dbReference>
<comment type="catalytic activity">
    <reaction evidence="1">
        <text>ATP + protein L-histidine = ADP + protein N-phospho-L-histidine.</text>
        <dbReference type="EC" id="2.7.13.3"/>
    </reaction>
</comment>
<evidence type="ECO:0000256" key="3">
    <source>
        <dbReference type="ARBA" id="ARBA00022553"/>
    </source>
</evidence>
<dbReference type="NCBIfam" id="TIGR00229">
    <property type="entry name" value="sensory_box"/>
    <property type="match status" value="1"/>
</dbReference>